<dbReference type="STRING" id="1227549.SAMN05444007_107249"/>
<organism evidence="1 2">
    <name type="scientific">Cribrihabitans marinus</name>
    <dbReference type="NCBI Taxonomy" id="1227549"/>
    <lineage>
        <taxon>Bacteria</taxon>
        <taxon>Pseudomonadati</taxon>
        <taxon>Pseudomonadota</taxon>
        <taxon>Alphaproteobacteria</taxon>
        <taxon>Rhodobacterales</taxon>
        <taxon>Paracoccaceae</taxon>
        <taxon>Cribrihabitans</taxon>
    </lineage>
</organism>
<evidence type="ECO:0000313" key="1">
    <source>
        <dbReference type="EMBL" id="SEJ82552.1"/>
    </source>
</evidence>
<dbReference type="InterPro" id="IPR036641">
    <property type="entry name" value="HPT_dom_sf"/>
</dbReference>
<protein>
    <submittedName>
        <fullName evidence="1">Uncharacterized protein</fullName>
    </submittedName>
</protein>
<dbReference type="Proteomes" id="UP000199379">
    <property type="component" value="Unassembled WGS sequence"/>
</dbReference>
<name>A0A1H7C668_9RHOB</name>
<dbReference type="GO" id="GO:0000160">
    <property type="term" value="P:phosphorelay signal transduction system"/>
    <property type="evidence" value="ECO:0007669"/>
    <property type="project" value="InterPro"/>
</dbReference>
<accession>A0A1H7C668</accession>
<reference evidence="1 2" key="1">
    <citation type="submission" date="2016-10" db="EMBL/GenBank/DDBJ databases">
        <authorList>
            <person name="de Groot N.N."/>
        </authorList>
    </citation>
    <scope>NUCLEOTIDE SEQUENCE [LARGE SCALE GENOMIC DNA]</scope>
    <source>
        <strain evidence="1 2">DSM 29340</strain>
    </source>
</reference>
<sequence length="156" mass="16985">MPRAGNLLQTPPRAGCPGTVGVQTAFGVRPVDKVTAIKHSESVRLDRDRLRGLYRQMGDSGAEDVLCRAIEELAVRLSSCERLWREGRRKELRKAARSLSAIAEQIGMTEIVRVASDTVGAIDGGDSVATAATLFRLIRVGERSLTAVWDLQDLSI</sequence>
<dbReference type="AlphaFoldDB" id="A0A1H7C668"/>
<dbReference type="SUPFAM" id="SSF47226">
    <property type="entry name" value="Histidine-containing phosphotransfer domain, HPT domain"/>
    <property type="match status" value="1"/>
</dbReference>
<keyword evidence="2" id="KW-1185">Reference proteome</keyword>
<evidence type="ECO:0000313" key="2">
    <source>
        <dbReference type="Proteomes" id="UP000199379"/>
    </source>
</evidence>
<gene>
    <name evidence="1" type="ORF">SAMN05444007_107249</name>
</gene>
<proteinExistence type="predicted"/>
<dbReference type="EMBL" id="FNYD01000007">
    <property type="protein sequence ID" value="SEJ82552.1"/>
    <property type="molecule type" value="Genomic_DNA"/>
</dbReference>